<dbReference type="AlphaFoldDB" id="A0A9P5Z9P2"/>
<dbReference type="OrthoDB" id="2864141at2759"/>
<dbReference type="Proteomes" id="UP000807469">
    <property type="component" value="Unassembled WGS sequence"/>
</dbReference>
<comment type="caution">
    <text evidence="2">The sequence shown here is derived from an EMBL/GenBank/DDBJ whole genome shotgun (WGS) entry which is preliminary data.</text>
</comment>
<evidence type="ECO:0000313" key="2">
    <source>
        <dbReference type="EMBL" id="KAF9482534.1"/>
    </source>
</evidence>
<feature type="region of interest" description="Disordered" evidence="1">
    <location>
        <begin position="1"/>
        <end position="29"/>
    </location>
</feature>
<evidence type="ECO:0000313" key="3">
    <source>
        <dbReference type="Proteomes" id="UP000807469"/>
    </source>
</evidence>
<evidence type="ECO:0000256" key="1">
    <source>
        <dbReference type="SAM" id="MobiDB-lite"/>
    </source>
</evidence>
<protein>
    <submittedName>
        <fullName evidence="2">Uncharacterized protein</fullName>
    </submittedName>
</protein>
<dbReference type="EMBL" id="MU155164">
    <property type="protein sequence ID" value="KAF9482534.1"/>
    <property type="molecule type" value="Genomic_DNA"/>
</dbReference>
<reference evidence="2" key="1">
    <citation type="submission" date="2020-11" db="EMBL/GenBank/DDBJ databases">
        <authorList>
            <consortium name="DOE Joint Genome Institute"/>
            <person name="Ahrendt S."/>
            <person name="Riley R."/>
            <person name="Andreopoulos W."/>
            <person name="Labutti K."/>
            <person name="Pangilinan J."/>
            <person name="Ruiz-Duenas F.J."/>
            <person name="Barrasa J.M."/>
            <person name="Sanchez-Garcia M."/>
            <person name="Camarero S."/>
            <person name="Miyauchi S."/>
            <person name="Serrano A."/>
            <person name="Linde D."/>
            <person name="Babiker R."/>
            <person name="Drula E."/>
            <person name="Ayuso-Fernandez I."/>
            <person name="Pacheco R."/>
            <person name="Padilla G."/>
            <person name="Ferreira P."/>
            <person name="Barriuso J."/>
            <person name="Kellner H."/>
            <person name="Castanera R."/>
            <person name="Alfaro M."/>
            <person name="Ramirez L."/>
            <person name="Pisabarro A.G."/>
            <person name="Kuo A."/>
            <person name="Tritt A."/>
            <person name="Lipzen A."/>
            <person name="He G."/>
            <person name="Yan M."/>
            <person name="Ng V."/>
            <person name="Cullen D."/>
            <person name="Martin F."/>
            <person name="Rosso M.-N."/>
            <person name="Henrissat B."/>
            <person name="Hibbett D."/>
            <person name="Martinez A.T."/>
            <person name="Grigoriev I.V."/>
        </authorList>
    </citation>
    <scope>NUCLEOTIDE SEQUENCE</scope>
    <source>
        <strain evidence="2">CIRM-BRFM 674</strain>
    </source>
</reference>
<keyword evidence="3" id="KW-1185">Reference proteome</keyword>
<name>A0A9P5Z9P2_9AGAR</name>
<proteinExistence type="predicted"/>
<sequence length="84" mass="9910">MSSIVRDTRFSVSMPLPDEKRGVSSRPRASFGRQFERGVVRVWKFVTRTTRKHPRNSFISPDFIVLTARRRSTTIQPQLYRNEQ</sequence>
<gene>
    <name evidence="2" type="ORF">BDN70DRAFT_929917</name>
</gene>
<organism evidence="2 3">
    <name type="scientific">Pholiota conissans</name>
    <dbReference type="NCBI Taxonomy" id="109636"/>
    <lineage>
        <taxon>Eukaryota</taxon>
        <taxon>Fungi</taxon>
        <taxon>Dikarya</taxon>
        <taxon>Basidiomycota</taxon>
        <taxon>Agaricomycotina</taxon>
        <taxon>Agaricomycetes</taxon>
        <taxon>Agaricomycetidae</taxon>
        <taxon>Agaricales</taxon>
        <taxon>Agaricineae</taxon>
        <taxon>Strophariaceae</taxon>
        <taxon>Pholiota</taxon>
    </lineage>
</organism>
<accession>A0A9P5Z9P2</accession>